<dbReference type="InterPro" id="IPR013332">
    <property type="entry name" value="KPR_N"/>
</dbReference>
<comment type="caution">
    <text evidence="7">The sequence shown here is derived from an EMBL/GenBank/DDBJ whole genome shotgun (WGS) entry which is preliminary data.</text>
</comment>
<comment type="function">
    <text evidence="4">Catalyzes the NADPH-dependent reduction of ketopantoate into pantoic acid.</text>
</comment>
<dbReference type="NCBIfam" id="TIGR00745">
    <property type="entry name" value="apbA_panE"/>
    <property type="match status" value="1"/>
</dbReference>
<evidence type="ECO:0000313" key="8">
    <source>
        <dbReference type="Proteomes" id="UP001589854"/>
    </source>
</evidence>
<dbReference type="InterPro" id="IPR013752">
    <property type="entry name" value="KPA_reductase"/>
</dbReference>
<dbReference type="InterPro" id="IPR051402">
    <property type="entry name" value="KPR-Related"/>
</dbReference>
<name>A0ABV6GJM2_9BACI</name>
<dbReference type="InterPro" id="IPR003710">
    <property type="entry name" value="ApbA"/>
</dbReference>
<dbReference type="Proteomes" id="UP001589854">
    <property type="component" value="Unassembled WGS sequence"/>
</dbReference>
<protein>
    <recommendedName>
        <fullName evidence="4">2-dehydropantoate 2-reductase</fullName>
        <ecNumber evidence="4">1.1.1.169</ecNumber>
    </recommendedName>
    <alternativeName>
        <fullName evidence="4">Ketopantoate reductase</fullName>
    </alternativeName>
</protein>
<dbReference type="InterPro" id="IPR008927">
    <property type="entry name" value="6-PGluconate_DH-like_C_sf"/>
</dbReference>
<evidence type="ECO:0000256" key="1">
    <source>
        <dbReference type="ARBA" id="ARBA00007870"/>
    </source>
</evidence>
<keyword evidence="4" id="KW-0566">Pantothenate biosynthesis</keyword>
<comment type="similarity">
    <text evidence="1 4">Belongs to the ketopantoate reductase family.</text>
</comment>
<dbReference type="EMBL" id="JBHLVO010000026">
    <property type="protein sequence ID" value="MFC0273886.1"/>
    <property type="molecule type" value="Genomic_DNA"/>
</dbReference>
<keyword evidence="3 4" id="KW-0560">Oxidoreductase</keyword>
<keyword evidence="2 4" id="KW-0521">NADP</keyword>
<keyword evidence="8" id="KW-1185">Reference proteome</keyword>
<dbReference type="Pfam" id="PF02558">
    <property type="entry name" value="ApbA"/>
    <property type="match status" value="1"/>
</dbReference>
<accession>A0ABV6GJM2</accession>
<reference evidence="7 8" key="1">
    <citation type="submission" date="2024-09" db="EMBL/GenBank/DDBJ databases">
        <authorList>
            <person name="Sun Q."/>
            <person name="Mori K."/>
        </authorList>
    </citation>
    <scope>NUCLEOTIDE SEQUENCE [LARGE SCALE GENOMIC DNA]</scope>
    <source>
        <strain evidence="7 8">CCM 7228</strain>
    </source>
</reference>
<organism evidence="7 8">
    <name type="scientific">Metabacillus herbersteinensis</name>
    <dbReference type="NCBI Taxonomy" id="283816"/>
    <lineage>
        <taxon>Bacteria</taxon>
        <taxon>Bacillati</taxon>
        <taxon>Bacillota</taxon>
        <taxon>Bacilli</taxon>
        <taxon>Bacillales</taxon>
        <taxon>Bacillaceae</taxon>
        <taxon>Metabacillus</taxon>
    </lineage>
</organism>
<dbReference type="EC" id="1.1.1.169" evidence="4"/>
<dbReference type="Pfam" id="PF08546">
    <property type="entry name" value="ApbA_C"/>
    <property type="match status" value="1"/>
</dbReference>
<evidence type="ECO:0000259" key="5">
    <source>
        <dbReference type="Pfam" id="PF02558"/>
    </source>
</evidence>
<sequence>MKIGVAGAGAVGCFFGALLSKAGHEVIYLARGSHYETMKMNKLQVDTEAGLLTVEGEFTDLPKDLGEVDLVLFCVKSTATKELAEQLHGIVKKSTLILTMQNGVENEEILSRIFGINRMISSATYVQALIESPGKIKQRGNVQLVMGPLDFSIHNEVMAIVKMFQQAGVHTTHSDAILEEKWKKFVWNATFNPLSAVSCAEVGEILDDPNLRKTAETLCMEVIDLAIKSGIKFDKKLMVSQIFLKSERARGHRTSMLQDRLNGKRMEVEALCGFIVRKGAQLNIATPAFQTVFSILNYIDDKIEHPTSIEAQ</sequence>
<dbReference type="SUPFAM" id="SSF51735">
    <property type="entry name" value="NAD(P)-binding Rossmann-fold domains"/>
    <property type="match status" value="1"/>
</dbReference>
<dbReference type="PANTHER" id="PTHR21708">
    <property type="entry name" value="PROBABLE 2-DEHYDROPANTOATE 2-REDUCTASE"/>
    <property type="match status" value="1"/>
</dbReference>
<dbReference type="RefSeq" id="WP_378937626.1">
    <property type="nucleotide sequence ID" value="NZ_JBHLVO010000026.1"/>
</dbReference>
<dbReference type="SUPFAM" id="SSF48179">
    <property type="entry name" value="6-phosphogluconate dehydrogenase C-terminal domain-like"/>
    <property type="match status" value="1"/>
</dbReference>
<evidence type="ECO:0000256" key="4">
    <source>
        <dbReference type="RuleBase" id="RU362068"/>
    </source>
</evidence>
<comment type="pathway">
    <text evidence="4">Cofactor biosynthesis; (R)-pantothenate biosynthesis; (R)-pantoate from 3-methyl-2-oxobutanoate: step 2/2.</text>
</comment>
<dbReference type="InterPro" id="IPR013328">
    <property type="entry name" value="6PGD_dom2"/>
</dbReference>
<dbReference type="PANTHER" id="PTHR21708:SF26">
    <property type="entry name" value="2-DEHYDROPANTOATE 2-REDUCTASE"/>
    <property type="match status" value="1"/>
</dbReference>
<evidence type="ECO:0000259" key="6">
    <source>
        <dbReference type="Pfam" id="PF08546"/>
    </source>
</evidence>
<evidence type="ECO:0000313" key="7">
    <source>
        <dbReference type="EMBL" id="MFC0273886.1"/>
    </source>
</evidence>
<evidence type="ECO:0000256" key="2">
    <source>
        <dbReference type="ARBA" id="ARBA00022857"/>
    </source>
</evidence>
<proteinExistence type="inferred from homology"/>
<feature type="domain" description="Ketopantoate reductase C-terminal" evidence="6">
    <location>
        <begin position="177"/>
        <end position="297"/>
    </location>
</feature>
<dbReference type="Gene3D" id="3.40.50.720">
    <property type="entry name" value="NAD(P)-binding Rossmann-like Domain"/>
    <property type="match status" value="1"/>
</dbReference>
<evidence type="ECO:0000256" key="3">
    <source>
        <dbReference type="ARBA" id="ARBA00023002"/>
    </source>
</evidence>
<comment type="catalytic activity">
    <reaction evidence="4">
        <text>(R)-pantoate + NADP(+) = 2-dehydropantoate + NADPH + H(+)</text>
        <dbReference type="Rhea" id="RHEA:16233"/>
        <dbReference type="ChEBI" id="CHEBI:11561"/>
        <dbReference type="ChEBI" id="CHEBI:15378"/>
        <dbReference type="ChEBI" id="CHEBI:15980"/>
        <dbReference type="ChEBI" id="CHEBI:57783"/>
        <dbReference type="ChEBI" id="CHEBI:58349"/>
        <dbReference type="EC" id="1.1.1.169"/>
    </reaction>
</comment>
<dbReference type="Gene3D" id="1.10.1040.10">
    <property type="entry name" value="N-(1-d-carboxylethyl)-l-norvaline Dehydrogenase, domain 2"/>
    <property type="match status" value="1"/>
</dbReference>
<dbReference type="InterPro" id="IPR036291">
    <property type="entry name" value="NAD(P)-bd_dom_sf"/>
</dbReference>
<gene>
    <name evidence="7" type="ORF">ACFFIX_21100</name>
</gene>
<feature type="domain" description="Ketopantoate reductase N-terminal" evidence="5">
    <location>
        <begin position="3"/>
        <end position="149"/>
    </location>
</feature>